<gene>
    <name evidence="1" type="ORF">DC28_12340</name>
</gene>
<evidence type="ECO:0000313" key="1">
    <source>
        <dbReference type="EMBL" id="KGE71236.1"/>
    </source>
</evidence>
<evidence type="ECO:0000313" key="2">
    <source>
        <dbReference type="Proteomes" id="UP000029692"/>
    </source>
</evidence>
<name>A0A098QUI2_9SPIO</name>
<dbReference type="EMBL" id="JNUP01000067">
    <property type="protein sequence ID" value="KGE71236.1"/>
    <property type="molecule type" value="Genomic_DNA"/>
</dbReference>
<reference evidence="1 2" key="1">
    <citation type="submission" date="2014-05" db="EMBL/GenBank/DDBJ databases">
        <title>De novo Genome Sequence of Spirocheata sp.</title>
        <authorList>
            <person name="Shivani Y."/>
            <person name="Subhash Y."/>
            <person name="Tushar L."/>
            <person name="Sasikala C."/>
            <person name="Ramana C.V."/>
        </authorList>
    </citation>
    <scope>NUCLEOTIDE SEQUENCE [LARGE SCALE GENOMIC DNA]</scope>
    <source>
        <strain evidence="1 2">JC230</strain>
    </source>
</reference>
<keyword evidence="2" id="KW-1185">Reference proteome</keyword>
<dbReference type="STRING" id="1480694.DC28_12340"/>
<organism evidence="1 2">
    <name type="scientific">Spirochaeta lutea</name>
    <dbReference type="NCBI Taxonomy" id="1480694"/>
    <lineage>
        <taxon>Bacteria</taxon>
        <taxon>Pseudomonadati</taxon>
        <taxon>Spirochaetota</taxon>
        <taxon>Spirochaetia</taxon>
        <taxon>Spirochaetales</taxon>
        <taxon>Spirochaetaceae</taxon>
        <taxon>Spirochaeta</taxon>
    </lineage>
</organism>
<comment type="caution">
    <text evidence="1">The sequence shown here is derived from an EMBL/GenBank/DDBJ whole genome shotgun (WGS) entry which is preliminary data.</text>
</comment>
<sequence length="61" mass="6840">MKCLANSTFRDYSGWQAGYPPYIGAQKGRLAGRPPRFPRIGEKSPVLLPQKQNNLYDICIG</sequence>
<proteinExistence type="predicted"/>
<accession>A0A098QUI2</accession>
<dbReference type="Proteomes" id="UP000029692">
    <property type="component" value="Unassembled WGS sequence"/>
</dbReference>
<dbReference type="AlphaFoldDB" id="A0A098QUI2"/>
<protein>
    <submittedName>
        <fullName evidence="1">Uncharacterized protein</fullName>
    </submittedName>
</protein>